<dbReference type="Gene3D" id="3.30.1600.10">
    <property type="entry name" value="SIR2/SIRT2 'Small Domain"/>
    <property type="match status" value="1"/>
</dbReference>
<dbReference type="PROSITE" id="PS50305">
    <property type="entry name" value="SIRTUIN"/>
    <property type="match status" value="1"/>
</dbReference>
<dbReference type="Proteomes" id="UP000178797">
    <property type="component" value="Unassembled WGS sequence"/>
</dbReference>
<name>A0A1F7S1Z1_9BACT</name>
<sequence length="249" mass="28075">MEFSKELIEICRKAKSVVVLTGAGISAESGVPTFRGEDGLWKKYRAEELATPYAFARDPKLVWEWYDWRRQIISRCSPNPGHYAIKELENIYPDFLLITQNVDGLHVKAGSKKLREIHGNIWRVRCTAEGKVSENLEVPLNNIPPMCECGKMLRPHIVWFGESLDAEDIRVSYKAIEKCNLFFSIGTSALVQPAASFAMLAKENNASVFEINREPTPISDLVDYSVMGRAGEILPELVKEIVNSFPKIS</sequence>
<dbReference type="InterPro" id="IPR029035">
    <property type="entry name" value="DHS-like_NAD/FAD-binding_dom"/>
</dbReference>
<feature type="binding site" evidence="3">
    <location>
        <begin position="22"/>
        <end position="41"/>
    </location>
    <ligand>
        <name>NAD(+)</name>
        <dbReference type="ChEBI" id="CHEBI:57540"/>
    </ligand>
</feature>
<feature type="binding site" evidence="3">
    <location>
        <position position="230"/>
    </location>
    <ligand>
        <name>NAD(+)</name>
        <dbReference type="ChEBI" id="CHEBI:57540"/>
    </ligand>
</feature>
<feature type="binding site" evidence="3">
    <location>
        <position position="147"/>
    </location>
    <ligand>
        <name>Zn(2+)</name>
        <dbReference type="ChEBI" id="CHEBI:29105"/>
    </ligand>
</feature>
<dbReference type="InterPro" id="IPR027546">
    <property type="entry name" value="Sirtuin_class_III"/>
</dbReference>
<evidence type="ECO:0000313" key="7">
    <source>
        <dbReference type="Proteomes" id="UP000178797"/>
    </source>
</evidence>
<organism evidence="6 7">
    <name type="scientific">Candidatus Schekmanbacteria bacterium RBG_16_38_10</name>
    <dbReference type="NCBI Taxonomy" id="1817879"/>
    <lineage>
        <taxon>Bacteria</taxon>
        <taxon>Candidatus Schekmaniibacteriota</taxon>
    </lineage>
</organism>
<evidence type="ECO:0000256" key="1">
    <source>
        <dbReference type="ARBA" id="ARBA00022679"/>
    </source>
</evidence>
<evidence type="ECO:0000256" key="4">
    <source>
        <dbReference type="PROSITE-ProRule" id="PRU00236"/>
    </source>
</evidence>
<feature type="binding site" evidence="3">
    <location>
        <begin position="100"/>
        <end position="103"/>
    </location>
    <ligand>
        <name>NAD(+)</name>
        <dbReference type="ChEBI" id="CHEBI:57540"/>
    </ligand>
</feature>
<comment type="catalytic activity">
    <reaction evidence="3">
        <text>N(6)-acetyl-L-lysyl-[protein] + NAD(+) + H2O = 2''-O-acetyl-ADP-D-ribose + nicotinamide + L-lysyl-[protein]</text>
        <dbReference type="Rhea" id="RHEA:43636"/>
        <dbReference type="Rhea" id="RHEA-COMP:9752"/>
        <dbReference type="Rhea" id="RHEA-COMP:10731"/>
        <dbReference type="ChEBI" id="CHEBI:15377"/>
        <dbReference type="ChEBI" id="CHEBI:17154"/>
        <dbReference type="ChEBI" id="CHEBI:29969"/>
        <dbReference type="ChEBI" id="CHEBI:57540"/>
        <dbReference type="ChEBI" id="CHEBI:61930"/>
        <dbReference type="ChEBI" id="CHEBI:83767"/>
        <dbReference type="EC" id="2.3.1.286"/>
    </reaction>
</comment>
<dbReference type="InterPro" id="IPR026591">
    <property type="entry name" value="Sirtuin_cat_small_dom_sf"/>
</dbReference>
<feature type="binding site" evidence="3">
    <location>
        <begin position="212"/>
        <end position="214"/>
    </location>
    <ligand>
        <name>NAD(+)</name>
        <dbReference type="ChEBI" id="CHEBI:57540"/>
    </ligand>
</feature>
<feature type="binding site" evidence="3">
    <location>
        <position position="69"/>
    </location>
    <ligand>
        <name>substrate</name>
    </ligand>
</feature>
<dbReference type="CDD" id="cd01412">
    <property type="entry name" value="SIRT5_Af1_CobB"/>
    <property type="match status" value="1"/>
</dbReference>
<comment type="caution">
    <text evidence="3 4">Lacks conserved residue(s) required for the propagation of feature annotation.</text>
</comment>
<dbReference type="InterPro" id="IPR050134">
    <property type="entry name" value="NAD-dep_sirtuin_deacylases"/>
</dbReference>
<dbReference type="PANTHER" id="PTHR11085">
    <property type="entry name" value="NAD-DEPENDENT PROTEIN DEACYLASE SIRTUIN-5, MITOCHONDRIAL-RELATED"/>
    <property type="match status" value="1"/>
</dbReference>
<keyword evidence="3" id="KW-0963">Cytoplasm</keyword>
<feature type="binding site" evidence="3">
    <location>
        <begin position="186"/>
        <end position="188"/>
    </location>
    <ligand>
        <name>NAD(+)</name>
        <dbReference type="ChEBI" id="CHEBI:57540"/>
    </ligand>
</feature>
<dbReference type="InterPro" id="IPR003000">
    <property type="entry name" value="Sirtuin"/>
</dbReference>
<comment type="caution">
    <text evidence="6">The sequence shown here is derived from an EMBL/GenBank/DDBJ whole genome shotgun (WGS) entry which is preliminary data.</text>
</comment>
<evidence type="ECO:0000256" key="2">
    <source>
        <dbReference type="ARBA" id="ARBA00023027"/>
    </source>
</evidence>
<comment type="subcellular location">
    <subcellularLocation>
        <location evidence="3">Cytoplasm</location>
    </subcellularLocation>
</comment>
<gene>
    <name evidence="3" type="primary">cobB</name>
    <name evidence="6" type="ORF">A2W05_02380</name>
</gene>
<dbReference type="InterPro" id="IPR026590">
    <property type="entry name" value="Ssirtuin_cat_dom"/>
</dbReference>
<comment type="cofactor">
    <cofactor evidence="3">
        <name>Zn(2+)</name>
        <dbReference type="ChEBI" id="CHEBI:29105"/>
    </cofactor>
    <text evidence="3">Binds 1 zinc ion per subunit.</text>
</comment>
<dbReference type="AlphaFoldDB" id="A0A1F7S1Z1"/>
<dbReference type="Gene3D" id="3.40.50.1220">
    <property type="entry name" value="TPP-binding domain"/>
    <property type="match status" value="1"/>
</dbReference>
<reference evidence="6 7" key="1">
    <citation type="journal article" date="2016" name="Nat. Commun.">
        <title>Thousands of microbial genomes shed light on interconnected biogeochemical processes in an aquifer system.</title>
        <authorList>
            <person name="Anantharaman K."/>
            <person name="Brown C.T."/>
            <person name="Hug L.A."/>
            <person name="Sharon I."/>
            <person name="Castelle C.J."/>
            <person name="Probst A.J."/>
            <person name="Thomas B.C."/>
            <person name="Singh A."/>
            <person name="Wilkins M.J."/>
            <person name="Karaoz U."/>
            <person name="Brodie E.L."/>
            <person name="Williams K.H."/>
            <person name="Hubbard S.S."/>
            <person name="Banfield J.F."/>
        </authorList>
    </citation>
    <scope>NUCLEOTIDE SEQUENCE [LARGE SCALE GENOMIC DNA]</scope>
</reference>
<evidence type="ECO:0000313" key="6">
    <source>
        <dbReference type="EMBL" id="OGL47835.1"/>
    </source>
</evidence>
<feature type="active site" description="Proton acceptor" evidence="3">
    <location>
        <position position="118"/>
    </location>
</feature>
<comment type="function">
    <text evidence="3">NAD-dependent lysine deacetylase and desuccinylase that specifically removes acetyl and succinyl groups on target proteins. Modulates the activities of several proteins which are inactive in their acylated form.</text>
</comment>
<proteinExistence type="inferred from homology"/>
<feature type="binding site" evidence="3">
    <location>
        <position position="126"/>
    </location>
    <ligand>
        <name>Zn(2+)</name>
        <dbReference type="ChEBI" id="CHEBI:29105"/>
    </ligand>
</feature>
<evidence type="ECO:0000259" key="5">
    <source>
        <dbReference type="PROSITE" id="PS50305"/>
    </source>
</evidence>
<dbReference type="Pfam" id="PF02146">
    <property type="entry name" value="SIR2"/>
    <property type="match status" value="1"/>
</dbReference>
<dbReference type="GO" id="GO:0008270">
    <property type="term" value="F:zinc ion binding"/>
    <property type="evidence" value="ECO:0007669"/>
    <property type="project" value="UniProtKB-UniRule"/>
</dbReference>
<evidence type="ECO:0000256" key="3">
    <source>
        <dbReference type="HAMAP-Rule" id="MF_01121"/>
    </source>
</evidence>
<dbReference type="GO" id="GO:0017136">
    <property type="term" value="F:histone deacetylase activity, NAD-dependent"/>
    <property type="evidence" value="ECO:0007669"/>
    <property type="project" value="TreeGrafter"/>
</dbReference>
<feature type="binding site" evidence="3">
    <location>
        <position position="66"/>
    </location>
    <ligand>
        <name>substrate</name>
    </ligand>
</feature>
<dbReference type="GO" id="GO:0005737">
    <property type="term" value="C:cytoplasm"/>
    <property type="evidence" value="ECO:0007669"/>
    <property type="project" value="UniProtKB-SubCell"/>
</dbReference>
<dbReference type="GO" id="GO:0036054">
    <property type="term" value="F:protein-malonyllysine demalonylase activity"/>
    <property type="evidence" value="ECO:0007669"/>
    <property type="project" value="InterPro"/>
</dbReference>
<keyword evidence="2 3" id="KW-0520">NAD</keyword>
<keyword evidence="3" id="KW-0479">Metal-binding</keyword>
<dbReference type="EC" id="2.3.1.286" evidence="3"/>
<keyword evidence="3" id="KW-0862">Zinc</keyword>
<dbReference type="GO" id="GO:0036055">
    <property type="term" value="F:protein-succinyllysine desuccinylase activity"/>
    <property type="evidence" value="ECO:0007669"/>
    <property type="project" value="UniProtKB-UniRule"/>
</dbReference>
<protein>
    <recommendedName>
        <fullName evidence="3">NAD-dependent protein deacylase</fullName>
        <ecNumber evidence="3">2.3.1.286</ecNumber>
    </recommendedName>
    <alternativeName>
        <fullName evidence="3">Regulatory protein SIR2 homolog</fullName>
    </alternativeName>
</protein>
<dbReference type="NCBIfam" id="NF001753">
    <property type="entry name" value="PRK00481.1-3"/>
    <property type="match status" value="1"/>
</dbReference>
<dbReference type="HAMAP" id="MF_01121">
    <property type="entry name" value="Sirtuin_ClassIII"/>
    <property type="match status" value="1"/>
</dbReference>
<accession>A0A1F7S1Z1</accession>
<keyword evidence="1" id="KW-0808">Transferase</keyword>
<dbReference type="SUPFAM" id="SSF52467">
    <property type="entry name" value="DHS-like NAD/FAD-binding domain"/>
    <property type="match status" value="1"/>
</dbReference>
<comment type="catalytic activity">
    <reaction evidence="3">
        <text>N(6)-succinyl-L-lysyl-[protein] + NAD(+) + H2O = 2''-O-succinyl-ADP-D-ribose + nicotinamide + L-lysyl-[protein]</text>
        <dbReference type="Rhea" id="RHEA:47668"/>
        <dbReference type="Rhea" id="RHEA-COMP:9752"/>
        <dbReference type="Rhea" id="RHEA-COMP:11877"/>
        <dbReference type="ChEBI" id="CHEBI:15377"/>
        <dbReference type="ChEBI" id="CHEBI:17154"/>
        <dbReference type="ChEBI" id="CHEBI:29969"/>
        <dbReference type="ChEBI" id="CHEBI:57540"/>
        <dbReference type="ChEBI" id="CHEBI:87830"/>
        <dbReference type="ChEBI" id="CHEBI:87832"/>
    </reaction>
</comment>
<comment type="similarity">
    <text evidence="3">Belongs to the sirtuin family. Class III subfamily.</text>
</comment>
<feature type="domain" description="Deacetylase sirtuin-type" evidence="5">
    <location>
        <begin position="1"/>
        <end position="244"/>
    </location>
</feature>
<comment type="domain">
    <text evidence="3">2 residues (Tyr-66 and Arg-69) present in a large hydrophobic pocket are probably involved in substrate specificity. They are important for desuccinylation activity, but dispensable for deacetylation activity.</text>
</comment>
<dbReference type="PANTHER" id="PTHR11085:SF4">
    <property type="entry name" value="NAD-DEPENDENT PROTEIN DEACYLASE"/>
    <property type="match status" value="1"/>
</dbReference>
<dbReference type="GO" id="GO:0070403">
    <property type="term" value="F:NAD+ binding"/>
    <property type="evidence" value="ECO:0007669"/>
    <property type="project" value="UniProtKB-UniRule"/>
</dbReference>
<dbReference type="EMBL" id="MGDE01000003">
    <property type="protein sequence ID" value="OGL47835.1"/>
    <property type="molecule type" value="Genomic_DNA"/>
</dbReference>